<feature type="region of interest" description="Disordered" evidence="2">
    <location>
        <begin position="42"/>
        <end position="65"/>
    </location>
</feature>
<evidence type="ECO:0000259" key="3">
    <source>
        <dbReference type="Pfam" id="PF07859"/>
    </source>
</evidence>
<organism evidence="4 5">
    <name type="scientific">Rubricella aquisinus</name>
    <dbReference type="NCBI Taxonomy" id="2028108"/>
    <lineage>
        <taxon>Bacteria</taxon>
        <taxon>Pseudomonadati</taxon>
        <taxon>Pseudomonadota</taxon>
        <taxon>Alphaproteobacteria</taxon>
        <taxon>Rhodobacterales</taxon>
        <taxon>Paracoccaceae</taxon>
        <taxon>Rubricella</taxon>
    </lineage>
</organism>
<dbReference type="PANTHER" id="PTHR48081:SF8">
    <property type="entry name" value="ALPHA_BETA HYDROLASE FOLD-3 DOMAIN-CONTAINING PROTEIN-RELATED"/>
    <property type="match status" value="1"/>
</dbReference>
<dbReference type="AlphaFoldDB" id="A0A840WP16"/>
<evidence type="ECO:0000313" key="5">
    <source>
        <dbReference type="Proteomes" id="UP000553766"/>
    </source>
</evidence>
<evidence type="ECO:0000313" key="4">
    <source>
        <dbReference type="EMBL" id="MBB5516371.1"/>
    </source>
</evidence>
<sequence>MLTIDPKLFHPSAISEETAAFLARLEAQLADLPATNEMPVEETRAARDAGQGVFPSGGPLDGSEWRDIPGGRVRISPAPGTPRALYLHIHGGGWALGRPSHFDKGCQRLAAAAGVTVVSVEYRLAPEHPWPACRDDCLNAALWLLEHGVAEFGTDQVLIGGESAGGHLTAVTALALKERGLADRLAGLVLNYGLFDLRLTGSMRNWGTRKLILNTPVVEWFADMLDPGAAHRGGPGLSPLLADVSDMPPALFQIGTADPLLDDTLLMAAHWAGAGNETSLAVYPGGVHAFDAFDLEIAREYHARLAAFVSGCLR</sequence>
<dbReference type="SUPFAM" id="SSF53474">
    <property type="entry name" value="alpha/beta-Hydrolases"/>
    <property type="match status" value="1"/>
</dbReference>
<dbReference type="PANTHER" id="PTHR48081">
    <property type="entry name" value="AB HYDROLASE SUPERFAMILY PROTEIN C4A8.06C"/>
    <property type="match status" value="1"/>
</dbReference>
<feature type="domain" description="Alpha/beta hydrolase fold-3" evidence="3">
    <location>
        <begin position="87"/>
        <end position="290"/>
    </location>
</feature>
<evidence type="ECO:0000256" key="2">
    <source>
        <dbReference type="SAM" id="MobiDB-lite"/>
    </source>
</evidence>
<dbReference type="Gene3D" id="3.40.50.1820">
    <property type="entry name" value="alpha/beta hydrolase"/>
    <property type="match status" value="1"/>
</dbReference>
<proteinExistence type="predicted"/>
<dbReference type="Pfam" id="PF07859">
    <property type="entry name" value="Abhydrolase_3"/>
    <property type="match status" value="1"/>
</dbReference>
<dbReference type="InterPro" id="IPR013094">
    <property type="entry name" value="AB_hydrolase_3"/>
</dbReference>
<accession>A0A840WP16</accession>
<keyword evidence="1" id="KW-0378">Hydrolase</keyword>
<evidence type="ECO:0000256" key="1">
    <source>
        <dbReference type="ARBA" id="ARBA00022801"/>
    </source>
</evidence>
<keyword evidence="5" id="KW-1185">Reference proteome</keyword>
<comment type="caution">
    <text evidence="4">The sequence shown here is derived from an EMBL/GenBank/DDBJ whole genome shotgun (WGS) entry which is preliminary data.</text>
</comment>
<name>A0A840WP16_9RHOB</name>
<dbReference type="RefSeq" id="WP_184011923.1">
    <property type="nucleotide sequence ID" value="NZ_JACIJS010000007.1"/>
</dbReference>
<dbReference type="GO" id="GO:0016787">
    <property type="term" value="F:hydrolase activity"/>
    <property type="evidence" value="ECO:0007669"/>
    <property type="project" value="UniProtKB-KW"/>
</dbReference>
<dbReference type="InterPro" id="IPR029058">
    <property type="entry name" value="AB_hydrolase_fold"/>
</dbReference>
<dbReference type="EMBL" id="JACIJS010000007">
    <property type="protein sequence ID" value="MBB5516371.1"/>
    <property type="molecule type" value="Genomic_DNA"/>
</dbReference>
<protein>
    <submittedName>
        <fullName evidence="4">Acetyl esterase/lipase</fullName>
    </submittedName>
</protein>
<dbReference type="InterPro" id="IPR050300">
    <property type="entry name" value="GDXG_lipolytic_enzyme"/>
</dbReference>
<gene>
    <name evidence="4" type="ORF">FHS89_002402</name>
</gene>
<reference evidence="4 5" key="1">
    <citation type="submission" date="2020-08" db="EMBL/GenBank/DDBJ databases">
        <title>Genomic Encyclopedia of Type Strains, Phase IV (KMG-IV): sequencing the most valuable type-strain genomes for metagenomic binning, comparative biology and taxonomic classification.</title>
        <authorList>
            <person name="Goeker M."/>
        </authorList>
    </citation>
    <scope>NUCLEOTIDE SEQUENCE [LARGE SCALE GENOMIC DNA]</scope>
    <source>
        <strain evidence="4 5">DSM 103377</strain>
    </source>
</reference>
<dbReference type="Proteomes" id="UP000553766">
    <property type="component" value="Unassembled WGS sequence"/>
</dbReference>